<keyword evidence="7" id="KW-0645">Protease</keyword>
<evidence type="ECO:0000256" key="1">
    <source>
        <dbReference type="ARBA" id="ARBA00001936"/>
    </source>
</evidence>
<comment type="caution">
    <text evidence="7">The sequence shown here is derived from an EMBL/GenBank/DDBJ whole genome shotgun (WGS) entry which is preliminary data.</text>
</comment>
<comment type="cofactor">
    <cofactor evidence="1">
        <name>Mn(2+)</name>
        <dbReference type="ChEBI" id="CHEBI:29035"/>
    </cofactor>
</comment>
<dbReference type="InterPro" id="IPR001131">
    <property type="entry name" value="Peptidase_M24B_aminopep-P_CS"/>
</dbReference>
<reference evidence="7" key="1">
    <citation type="submission" date="2009-10" db="EMBL/GenBank/DDBJ databases">
        <title>Diversity of trophic interactions inside an arsenic-rich microbial ecosystem.</title>
        <authorList>
            <person name="Bertin P.N."/>
            <person name="Heinrich-Salmeron A."/>
            <person name="Pelletier E."/>
            <person name="Goulhen-Chollet F."/>
            <person name="Arsene-Ploetze F."/>
            <person name="Gallien S."/>
            <person name="Calteau A."/>
            <person name="Vallenet D."/>
            <person name="Casiot C."/>
            <person name="Chane-Woon-Ming B."/>
            <person name="Giloteaux L."/>
            <person name="Barakat M."/>
            <person name="Bonnefoy V."/>
            <person name="Bruneel O."/>
            <person name="Chandler M."/>
            <person name="Cleiss J."/>
            <person name="Duran R."/>
            <person name="Elbaz-Poulichet F."/>
            <person name="Fonknechten N."/>
            <person name="Lauga B."/>
            <person name="Mornico D."/>
            <person name="Ortet P."/>
            <person name="Schaeffer C."/>
            <person name="Siguier P."/>
            <person name="Alexander Thil Smith A."/>
            <person name="Van Dorsselaer A."/>
            <person name="Weissenbach J."/>
            <person name="Medigue C."/>
            <person name="Le Paslier D."/>
        </authorList>
    </citation>
    <scope>NUCLEOTIDE SEQUENCE</scope>
</reference>
<dbReference type="GO" id="GO:0030145">
    <property type="term" value="F:manganese ion binding"/>
    <property type="evidence" value="ECO:0007669"/>
    <property type="project" value="InterPro"/>
</dbReference>
<evidence type="ECO:0000259" key="6">
    <source>
        <dbReference type="SMART" id="SM01011"/>
    </source>
</evidence>
<evidence type="ECO:0000256" key="5">
    <source>
        <dbReference type="ARBA" id="ARBA00023211"/>
    </source>
</evidence>
<feature type="domain" description="Aminopeptidase P N-terminal" evidence="6">
    <location>
        <begin position="37"/>
        <end position="179"/>
    </location>
</feature>
<name>E6PCV5_9ZZZZ</name>
<dbReference type="InterPro" id="IPR029149">
    <property type="entry name" value="Creatin/AminoP/Spt16_N"/>
</dbReference>
<keyword evidence="3" id="KW-0479">Metal-binding</keyword>
<dbReference type="SUPFAM" id="SSF55920">
    <property type="entry name" value="Creatinase/aminopeptidase"/>
    <property type="match status" value="1"/>
</dbReference>
<dbReference type="SUPFAM" id="SSF53092">
    <property type="entry name" value="Creatinase/prolidase N-terminal domain"/>
    <property type="match status" value="1"/>
</dbReference>
<protein>
    <submittedName>
        <fullName evidence="7">Xaa-Pro aminopeptidase 1 (Xaa-Pro aminopeptidase I) (X-Pro aminopeptidase I) (Aminopeptidase P I) (APP) (PEPP I) (Aminoacylproline aminopeptidase I)</fullName>
        <ecNumber evidence="7">3.4.11.9</ecNumber>
    </submittedName>
</protein>
<dbReference type="InterPro" id="IPR052433">
    <property type="entry name" value="X-Pro_dipept-like"/>
</dbReference>
<dbReference type="EMBL" id="CABL01000001">
    <property type="protein sequence ID" value="CBH74289.1"/>
    <property type="molecule type" value="Genomic_DNA"/>
</dbReference>
<evidence type="ECO:0000256" key="3">
    <source>
        <dbReference type="ARBA" id="ARBA00022723"/>
    </source>
</evidence>
<dbReference type="EC" id="3.4.11.9" evidence="7"/>
<dbReference type="AlphaFoldDB" id="E6PCV5"/>
<dbReference type="InterPro" id="IPR007865">
    <property type="entry name" value="Aminopep_P_N"/>
</dbReference>
<dbReference type="Gene3D" id="3.40.350.10">
    <property type="entry name" value="Creatinase/prolidase N-terminal domain"/>
    <property type="match status" value="1"/>
</dbReference>
<organism evidence="7">
    <name type="scientific">mine drainage metagenome</name>
    <dbReference type="NCBI Taxonomy" id="410659"/>
    <lineage>
        <taxon>unclassified sequences</taxon>
        <taxon>metagenomes</taxon>
        <taxon>ecological metagenomes</taxon>
    </lineage>
</organism>
<dbReference type="InterPro" id="IPR036005">
    <property type="entry name" value="Creatinase/aminopeptidase-like"/>
</dbReference>
<dbReference type="Pfam" id="PF00557">
    <property type="entry name" value="Peptidase_M24"/>
    <property type="match status" value="1"/>
</dbReference>
<evidence type="ECO:0000313" key="7">
    <source>
        <dbReference type="EMBL" id="CBH74289.1"/>
    </source>
</evidence>
<dbReference type="GO" id="GO:0070006">
    <property type="term" value="F:metalloaminopeptidase activity"/>
    <property type="evidence" value="ECO:0007669"/>
    <property type="project" value="InterPro"/>
</dbReference>
<keyword evidence="7" id="KW-0031">Aminopeptidase</keyword>
<dbReference type="PROSITE" id="PS00491">
    <property type="entry name" value="PROLINE_PEPTIDASE"/>
    <property type="match status" value="1"/>
</dbReference>
<dbReference type="InterPro" id="IPR000994">
    <property type="entry name" value="Pept_M24"/>
</dbReference>
<dbReference type="GO" id="GO:0006508">
    <property type="term" value="P:proteolysis"/>
    <property type="evidence" value="ECO:0007669"/>
    <property type="project" value="TreeGrafter"/>
</dbReference>
<dbReference type="PANTHER" id="PTHR43226:SF4">
    <property type="entry name" value="XAA-PRO AMINOPEPTIDASE 3"/>
    <property type="match status" value="1"/>
</dbReference>
<evidence type="ECO:0000256" key="4">
    <source>
        <dbReference type="ARBA" id="ARBA00022801"/>
    </source>
</evidence>
<dbReference type="Pfam" id="PF05195">
    <property type="entry name" value="AMP_N"/>
    <property type="match status" value="1"/>
</dbReference>
<dbReference type="PANTHER" id="PTHR43226">
    <property type="entry name" value="XAA-PRO AMINOPEPTIDASE 3"/>
    <property type="match status" value="1"/>
</dbReference>
<comment type="similarity">
    <text evidence="2">Belongs to the peptidase M24B family.</text>
</comment>
<keyword evidence="5" id="KW-0464">Manganese</keyword>
<dbReference type="CDD" id="cd01087">
    <property type="entry name" value="Prolidase"/>
    <property type="match status" value="1"/>
</dbReference>
<dbReference type="Gene3D" id="3.90.230.10">
    <property type="entry name" value="Creatinase/methionine aminopeptidase superfamily"/>
    <property type="match status" value="1"/>
</dbReference>
<sequence length="457" mass="51431">MSELQERASHDPENPQALIDFMSSGWLHQAPVRKAHPEIARFQARRGELSERFPGEYLVFTAGTELVRANDTNFRFRPESDFAYLMGGGEPDELLVLEPDGACHRTRLFTAAHNRGTAAFFTDRVRGELWVGRHRGLDESQAYYAVDSVADLSERAEYLREIHASGKRVRVLGEDQDLAETLGEMRLIKDEYEIAELRKAVEITKRGFEDAIRVMRAGRGERAIEAAFWARARIEANDVGYLTIAAAGHHACTLHWNRNTGLLESGTLLLLDAGVECDSLYTADVTRTLPIGGRFSRQQRVVYELVWEAQRAAMAAVVPGNEFREPHRRAMHVLAEGLIDLGILTCSLEEALDPERQLYRRYSLHGVSHMLGIDVHDCARARMETYRYGTLREGMVLTVEPGLYFQPDDATVPEEYRGIGVRIEDDIVVTATGGENLSAILPSRIDDVERWIATLHA</sequence>
<dbReference type="SMART" id="SM01011">
    <property type="entry name" value="AMP_N"/>
    <property type="match status" value="1"/>
</dbReference>
<evidence type="ECO:0000256" key="2">
    <source>
        <dbReference type="ARBA" id="ARBA00008766"/>
    </source>
</evidence>
<dbReference type="GO" id="GO:0005829">
    <property type="term" value="C:cytosol"/>
    <property type="evidence" value="ECO:0007669"/>
    <property type="project" value="TreeGrafter"/>
</dbReference>
<gene>
    <name evidence="7" type="primary">pepPI</name>
    <name evidence="7" type="ORF">CARN1_2176</name>
</gene>
<accession>E6PCV5</accession>
<keyword evidence="4 7" id="KW-0378">Hydrolase</keyword>
<proteinExistence type="inferred from homology"/>